<protein>
    <submittedName>
        <fullName evidence="1">Uncharacterized protein</fullName>
    </submittedName>
</protein>
<dbReference type="EMBL" id="JGYN01000008">
    <property type="protein sequence ID" value="KFI51716.1"/>
    <property type="molecule type" value="Genomic_DNA"/>
</dbReference>
<sequence>MCAIDHVQLALNDLADVGLGNDSPAEAFIIGWQAGWDKCLEYVRYLESKLDKEDLDGE</sequence>
<proteinExistence type="predicted"/>
<dbReference type="Proteomes" id="UP000029108">
    <property type="component" value="Unassembled WGS sequence"/>
</dbReference>
<keyword evidence="2" id="KW-1185">Reference proteome</keyword>
<gene>
    <name evidence="1" type="ORF">BBIA_0629</name>
</gene>
<name>A0A086ZYW6_9BIFI</name>
<dbReference type="AlphaFoldDB" id="A0A086ZYW6"/>
<comment type="caution">
    <text evidence="1">The sequence shown here is derived from an EMBL/GenBank/DDBJ whole genome shotgun (WGS) entry which is preliminary data.</text>
</comment>
<reference evidence="1 2" key="1">
    <citation type="submission" date="2014-03" db="EMBL/GenBank/DDBJ databases">
        <title>Genomics of Bifidobacteria.</title>
        <authorList>
            <person name="Ventura M."/>
            <person name="Milani C."/>
            <person name="Lugli G.A."/>
        </authorList>
    </citation>
    <scope>NUCLEOTIDE SEQUENCE [LARGE SCALE GENOMIC DNA]</scope>
    <source>
        <strain evidence="1 2">DSM 23969</strain>
    </source>
</reference>
<organism evidence="1 2">
    <name type="scientific">Bifidobacterium biavatii DSM 23969</name>
    <dbReference type="NCBI Taxonomy" id="1437608"/>
    <lineage>
        <taxon>Bacteria</taxon>
        <taxon>Bacillati</taxon>
        <taxon>Actinomycetota</taxon>
        <taxon>Actinomycetes</taxon>
        <taxon>Bifidobacteriales</taxon>
        <taxon>Bifidobacteriaceae</taxon>
        <taxon>Bifidobacterium</taxon>
    </lineage>
</organism>
<accession>A0A086ZYW6</accession>
<dbReference type="STRING" id="1437608.GCA_000771645_00272"/>
<evidence type="ECO:0000313" key="1">
    <source>
        <dbReference type="EMBL" id="KFI51716.1"/>
    </source>
</evidence>
<dbReference type="RefSeq" id="WP_162835001.1">
    <property type="nucleotide sequence ID" value="NZ_JDUU01000010.1"/>
</dbReference>
<evidence type="ECO:0000313" key="2">
    <source>
        <dbReference type="Proteomes" id="UP000029108"/>
    </source>
</evidence>